<dbReference type="Proteomes" id="UP000836841">
    <property type="component" value="Unassembled WGS sequence"/>
</dbReference>
<feature type="domain" description="Bulb-type lectin" evidence="4">
    <location>
        <begin position="8"/>
        <end position="136"/>
    </location>
</feature>
<protein>
    <recommendedName>
        <fullName evidence="4">Bulb-type lectin domain-containing protein</fullName>
    </recommendedName>
</protein>
<dbReference type="Pfam" id="PF01453">
    <property type="entry name" value="B_lectin"/>
    <property type="match status" value="1"/>
</dbReference>
<dbReference type="FunFam" id="2.90.10.10:FF:000013">
    <property type="entry name" value="G-type lectin S-receptor-like serine/threonine-protein kinase LECRK1"/>
    <property type="match status" value="1"/>
</dbReference>
<dbReference type="CDD" id="cd01098">
    <property type="entry name" value="PAN_AP_plant"/>
    <property type="match status" value="1"/>
</dbReference>
<dbReference type="InterPro" id="IPR036426">
    <property type="entry name" value="Bulb-type_lectin_dom_sf"/>
</dbReference>
<sequence>MLFFLPYSSFAQNNGRVAVNETITASDNATPWLSPSRDFAFGFRKLGEPNLFLLSIWFYNIPDQTVVWYADDGNPVSVGSRVVLNPDMGLVLYDPQGKQLWKSPNVQYVIAYGSMSDTGNFMLLRSDSNSEWESFNYPTDTMLPTQIMQSGGVLNSRQYENNFRPGRFQFRLLLDGNLVLNTRDVQSNFAYQAYYVSNTYDPSNTSNSGYQVVFNQTAHMYILRRNNQSVDLTPNSVPNVKDYYHRATLDFDGVFVQYSHPKSSSENLGWSIVRMWPNNICVDNTISEEQGSGTCGFNSICRLDGSRRPVCECPKHYELVDPNDKNGRCNPSFIQICEENNSKSVEDLYDFEELINIDWPYNDYEQMNPIAETECRNSCLHDCFCAAAAFNGGHCWKKKQPLANGRNDPSVGVNGKVFLKFKRDDMLHPENKKKEKKDKGTLILVGSMLEGTLDVLVEDDMEALNDRKKLERFVTIALCCIQEDASLRPTMRKVCQMLEGVVEVPIPNQVSFTE</sequence>
<organism evidence="5 6">
    <name type="scientific">Thlaspi arvense</name>
    <name type="common">Field penny-cress</name>
    <dbReference type="NCBI Taxonomy" id="13288"/>
    <lineage>
        <taxon>Eukaryota</taxon>
        <taxon>Viridiplantae</taxon>
        <taxon>Streptophyta</taxon>
        <taxon>Embryophyta</taxon>
        <taxon>Tracheophyta</taxon>
        <taxon>Spermatophyta</taxon>
        <taxon>Magnoliopsida</taxon>
        <taxon>eudicotyledons</taxon>
        <taxon>Gunneridae</taxon>
        <taxon>Pentapetalae</taxon>
        <taxon>rosids</taxon>
        <taxon>malvids</taxon>
        <taxon>Brassicales</taxon>
        <taxon>Brassicaceae</taxon>
        <taxon>Thlaspideae</taxon>
        <taxon>Thlaspi</taxon>
    </lineage>
</organism>
<dbReference type="Gene3D" id="1.10.510.10">
    <property type="entry name" value="Transferase(Phosphotransferase) domain 1"/>
    <property type="match status" value="1"/>
</dbReference>
<name>A0AAU9SB88_THLAR</name>
<evidence type="ECO:0000313" key="6">
    <source>
        <dbReference type="Proteomes" id="UP000836841"/>
    </source>
</evidence>
<evidence type="ECO:0000256" key="2">
    <source>
        <dbReference type="ARBA" id="ARBA00023157"/>
    </source>
</evidence>
<evidence type="ECO:0000313" key="5">
    <source>
        <dbReference type="EMBL" id="CAH2062586.1"/>
    </source>
</evidence>
<dbReference type="InterPro" id="IPR051343">
    <property type="entry name" value="G-type_lectin_kinases/EP1-like"/>
</dbReference>
<dbReference type="EMBL" id="CAJVSB020000742">
    <property type="protein sequence ID" value="CAH2062586.1"/>
    <property type="molecule type" value="Genomic_DNA"/>
</dbReference>
<dbReference type="PANTHER" id="PTHR47976">
    <property type="entry name" value="G-TYPE LECTIN S-RECEPTOR-LIKE SERINE/THREONINE-PROTEIN KINASE SD2-5"/>
    <property type="match status" value="1"/>
</dbReference>
<dbReference type="SMART" id="SM00108">
    <property type="entry name" value="B_lectin"/>
    <property type="match status" value="1"/>
</dbReference>
<gene>
    <name evidence="5" type="ORF">TAV2_LOCUS15048</name>
</gene>
<dbReference type="PANTHER" id="PTHR47976:SF15">
    <property type="entry name" value="G-TYPE LECTIN S-RECEPTOR-LIKE SERINE_THREONINE-PROTEIN KINASE RLK1"/>
    <property type="match status" value="1"/>
</dbReference>
<evidence type="ECO:0000256" key="3">
    <source>
        <dbReference type="ARBA" id="ARBA00023180"/>
    </source>
</evidence>
<dbReference type="Gene3D" id="2.90.10.10">
    <property type="entry name" value="Bulb-type lectin domain"/>
    <property type="match status" value="2"/>
</dbReference>
<dbReference type="AlphaFoldDB" id="A0AAU9SB88"/>
<dbReference type="Pfam" id="PF08276">
    <property type="entry name" value="PAN_2"/>
    <property type="match status" value="1"/>
</dbReference>
<dbReference type="PROSITE" id="PS50927">
    <property type="entry name" value="BULB_LECTIN"/>
    <property type="match status" value="1"/>
</dbReference>
<dbReference type="InterPro" id="IPR003609">
    <property type="entry name" value="Pan_app"/>
</dbReference>
<dbReference type="InterPro" id="IPR001480">
    <property type="entry name" value="Bulb-type_lectin_dom"/>
</dbReference>
<evidence type="ECO:0000259" key="4">
    <source>
        <dbReference type="PROSITE" id="PS50927"/>
    </source>
</evidence>
<reference evidence="5 6" key="1">
    <citation type="submission" date="2022-03" db="EMBL/GenBank/DDBJ databases">
        <authorList>
            <person name="Nunn A."/>
            <person name="Chopra R."/>
            <person name="Nunn A."/>
            <person name="Contreras Garrido A."/>
        </authorList>
    </citation>
    <scope>NUCLEOTIDE SEQUENCE [LARGE SCALE GENOMIC DNA]</scope>
</reference>
<accession>A0AAU9SB88</accession>
<keyword evidence="2" id="KW-1015">Disulfide bond</keyword>
<evidence type="ECO:0000256" key="1">
    <source>
        <dbReference type="ARBA" id="ARBA00022729"/>
    </source>
</evidence>
<dbReference type="CDD" id="cd00028">
    <property type="entry name" value="B_lectin"/>
    <property type="match status" value="1"/>
</dbReference>
<dbReference type="SUPFAM" id="SSF51110">
    <property type="entry name" value="alpha-D-mannose-specific plant lectins"/>
    <property type="match status" value="1"/>
</dbReference>
<keyword evidence="6" id="KW-1185">Reference proteome</keyword>
<comment type="caution">
    <text evidence="5">The sequence shown here is derived from an EMBL/GenBank/DDBJ whole genome shotgun (WGS) entry which is preliminary data.</text>
</comment>
<keyword evidence="3" id="KW-0325">Glycoprotein</keyword>
<keyword evidence="1" id="KW-0732">Signal</keyword>
<proteinExistence type="predicted"/>